<organism evidence="3 4">
    <name type="scientific">Amycolatopsis plumensis</name>
    <dbReference type="NCBI Taxonomy" id="236508"/>
    <lineage>
        <taxon>Bacteria</taxon>
        <taxon>Bacillati</taxon>
        <taxon>Actinomycetota</taxon>
        <taxon>Actinomycetes</taxon>
        <taxon>Pseudonocardiales</taxon>
        <taxon>Pseudonocardiaceae</taxon>
        <taxon>Amycolatopsis</taxon>
    </lineage>
</organism>
<keyword evidence="4" id="KW-1185">Reference proteome</keyword>
<keyword evidence="1" id="KW-0227">DNA damage</keyword>
<dbReference type="PANTHER" id="PTHR43003">
    <property type="entry name" value="DNA-3-METHYLADENINE GLYCOSYLASE"/>
    <property type="match status" value="1"/>
</dbReference>
<evidence type="ECO:0000256" key="1">
    <source>
        <dbReference type="ARBA" id="ARBA00022763"/>
    </source>
</evidence>
<accession>A0ABV5U8J7</accession>
<dbReference type="InterPro" id="IPR011257">
    <property type="entry name" value="DNA_glycosylase"/>
</dbReference>
<dbReference type="SUPFAM" id="SSF48150">
    <property type="entry name" value="DNA-glycosylase"/>
    <property type="match status" value="1"/>
</dbReference>
<dbReference type="PANTHER" id="PTHR43003:SF6">
    <property type="entry name" value="DNA GLYCOSYLASE"/>
    <property type="match status" value="1"/>
</dbReference>
<dbReference type="EMBL" id="JBHMBK010000013">
    <property type="protein sequence ID" value="MFB9686223.1"/>
    <property type="molecule type" value="Genomic_DNA"/>
</dbReference>
<sequence length="298" mass="32702">MFWRPAFEVDLDRVLRPLKRGRGSLNILTDERGITWLTSNTPDGPGTLALRRHSDGRIEAAAWGSSKDRLLAGVPALLGADDDDSGFVAHHDVVARARRANPGLRLGATGVVWDWLVLAVLEQKVAGKEAIRSWAELCRRFGTPAPGPGPERLRVPPGPSALLALPDWHWHRAGVDIKRRTALVNAARIAGHLERAVELGGLEGRHWLRQVPGIGVWTAAEIAQRAWGDPDAVSFGDYNIPSMVGHAVLGTKLDDAGMAEVLKPYAPQRQRAVRYLEAAGHTRPRFGPRIELRDYRAM</sequence>
<keyword evidence="2" id="KW-0234">DNA repair</keyword>
<evidence type="ECO:0000313" key="3">
    <source>
        <dbReference type="EMBL" id="MFB9686223.1"/>
    </source>
</evidence>
<evidence type="ECO:0000313" key="4">
    <source>
        <dbReference type="Proteomes" id="UP001589535"/>
    </source>
</evidence>
<dbReference type="Proteomes" id="UP001589535">
    <property type="component" value="Unassembled WGS sequence"/>
</dbReference>
<name>A0ABV5U8J7_9PSEU</name>
<proteinExistence type="predicted"/>
<evidence type="ECO:0000256" key="2">
    <source>
        <dbReference type="ARBA" id="ARBA00023204"/>
    </source>
</evidence>
<gene>
    <name evidence="3" type="ORF">ACFFTO_18665</name>
</gene>
<dbReference type="Gene3D" id="1.10.340.30">
    <property type="entry name" value="Hypothetical protein, domain 2"/>
    <property type="match status" value="1"/>
</dbReference>
<dbReference type="InterPro" id="IPR051912">
    <property type="entry name" value="Alkylbase_DNA_Glycosylase/TA"/>
</dbReference>
<dbReference type="RefSeq" id="WP_378195093.1">
    <property type="nucleotide sequence ID" value="NZ_JBHMBK010000013.1"/>
</dbReference>
<protein>
    <submittedName>
        <fullName evidence="3">DNA-3-methyladenine glycosylase family protein</fullName>
    </submittedName>
</protein>
<reference evidence="3 4" key="1">
    <citation type="submission" date="2024-09" db="EMBL/GenBank/DDBJ databases">
        <authorList>
            <person name="Sun Q."/>
            <person name="Mori K."/>
        </authorList>
    </citation>
    <scope>NUCLEOTIDE SEQUENCE [LARGE SCALE GENOMIC DNA]</scope>
    <source>
        <strain evidence="3 4">JCM 13852</strain>
    </source>
</reference>
<comment type="caution">
    <text evidence="3">The sequence shown here is derived from an EMBL/GenBank/DDBJ whole genome shotgun (WGS) entry which is preliminary data.</text>
</comment>